<name>A0ABR3UZP1_9PEZI</name>
<keyword evidence="3" id="KW-1185">Reference proteome</keyword>
<accession>A0ABR3UZP1</accession>
<organism evidence="2 3">
    <name type="scientific">Phialemonium thermophilum</name>
    <dbReference type="NCBI Taxonomy" id="223376"/>
    <lineage>
        <taxon>Eukaryota</taxon>
        <taxon>Fungi</taxon>
        <taxon>Dikarya</taxon>
        <taxon>Ascomycota</taxon>
        <taxon>Pezizomycotina</taxon>
        <taxon>Sordariomycetes</taxon>
        <taxon>Sordariomycetidae</taxon>
        <taxon>Cephalothecales</taxon>
        <taxon>Cephalothecaceae</taxon>
        <taxon>Phialemonium</taxon>
    </lineage>
</organism>
<feature type="compositionally biased region" description="Basic and acidic residues" evidence="1">
    <location>
        <begin position="196"/>
        <end position="210"/>
    </location>
</feature>
<feature type="compositionally biased region" description="Basic and acidic residues" evidence="1">
    <location>
        <begin position="84"/>
        <end position="105"/>
    </location>
</feature>
<feature type="compositionally biased region" description="Basic and acidic residues" evidence="1">
    <location>
        <begin position="152"/>
        <end position="174"/>
    </location>
</feature>
<protein>
    <submittedName>
        <fullName evidence="2">Uncharacterized protein</fullName>
    </submittedName>
</protein>
<gene>
    <name evidence="2" type="ORF">VTK73DRAFT_6299</name>
</gene>
<reference evidence="2 3" key="1">
    <citation type="journal article" date="2024" name="Commun. Biol.">
        <title>Comparative genomic analysis of thermophilic fungi reveals convergent evolutionary adaptations and gene losses.</title>
        <authorList>
            <person name="Steindorff A.S."/>
            <person name="Aguilar-Pontes M.V."/>
            <person name="Robinson A.J."/>
            <person name="Andreopoulos B."/>
            <person name="LaButti K."/>
            <person name="Kuo A."/>
            <person name="Mondo S."/>
            <person name="Riley R."/>
            <person name="Otillar R."/>
            <person name="Haridas S."/>
            <person name="Lipzen A."/>
            <person name="Grimwood J."/>
            <person name="Schmutz J."/>
            <person name="Clum A."/>
            <person name="Reid I.D."/>
            <person name="Moisan M.C."/>
            <person name="Butler G."/>
            <person name="Nguyen T.T.M."/>
            <person name="Dewar K."/>
            <person name="Conant G."/>
            <person name="Drula E."/>
            <person name="Henrissat B."/>
            <person name="Hansel C."/>
            <person name="Singer S."/>
            <person name="Hutchinson M.I."/>
            <person name="de Vries R.P."/>
            <person name="Natvig D.O."/>
            <person name="Powell A.J."/>
            <person name="Tsang A."/>
            <person name="Grigoriev I.V."/>
        </authorList>
    </citation>
    <scope>NUCLEOTIDE SEQUENCE [LARGE SCALE GENOMIC DNA]</scope>
    <source>
        <strain evidence="2 3">ATCC 24622</strain>
    </source>
</reference>
<evidence type="ECO:0000313" key="2">
    <source>
        <dbReference type="EMBL" id="KAL1835085.1"/>
    </source>
</evidence>
<feature type="compositionally biased region" description="Polar residues" evidence="1">
    <location>
        <begin position="69"/>
        <end position="81"/>
    </location>
</feature>
<dbReference type="EMBL" id="JAZHXJ010003544">
    <property type="protein sequence ID" value="KAL1835085.1"/>
    <property type="molecule type" value="Genomic_DNA"/>
</dbReference>
<feature type="compositionally biased region" description="Polar residues" evidence="1">
    <location>
        <begin position="1"/>
        <end position="10"/>
    </location>
</feature>
<evidence type="ECO:0000256" key="1">
    <source>
        <dbReference type="SAM" id="MobiDB-lite"/>
    </source>
</evidence>
<feature type="region of interest" description="Disordered" evidence="1">
    <location>
        <begin position="1"/>
        <end position="246"/>
    </location>
</feature>
<proteinExistence type="predicted"/>
<feature type="compositionally biased region" description="Basic residues" evidence="1">
    <location>
        <begin position="237"/>
        <end position="246"/>
    </location>
</feature>
<evidence type="ECO:0000313" key="3">
    <source>
        <dbReference type="Proteomes" id="UP001586593"/>
    </source>
</evidence>
<dbReference type="Proteomes" id="UP001586593">
    <property type="component" value="Unassembled WGS sequence"/>
</dbReference>
<feature type="compositionally biased region" description="Basic residues" evidence="1">
    <location>
        <begin position="211"/>
        <end position="222"/>
    </location>
</feature>
<comment type="caution">
    <text evidence="2">The sequence shown here is derived from an EMBL/GenBank/DDBJ whole genome shotgun (WGS) entry which is preliminary data.</text>
</comment>
<feature type="compositionally biased region" description="Polar residues" evidence="1">
    <location>
        <begin position="227"/>
        <end position="236"/>
    </location>
</feature>
<sequence>MYRSPLSQREPSSSIIPSQHQPLPRTRGPDPTTGRPKTDTGRIAVLAAPATPPVETINTGVGRGGGVRETTNYRSPGSSTGRARWAETRGKRPEEIGKVSGEREPRRRKRPERHSVFPFSPIIGNNTKPRLKGIPREEARQRQKRGRFNQNRSERHGTREEREQKPRSKTDRSNLRHAPLATHSARSKSHVSKSVNDSRHGEVRYKEVGRPRRRFLQKKKKIRNDQKNTFTPLTSSARRRREPPGP</sequence>